<proteinExistence type="predicted"/>
<dbReference type="InterPro" id="IPR036770">
    <property type="entry name" value="Ankyrin_rpt-contain_sf"/>
</dbReference>
<dbReference type="EMBL" id="JAAPAO010002798">
    <property type="protein sequence ID" value="KAF4647181.1"/>
    <property type="molecule type" value="Genomic_DNA"/>
</dbReference>
<dbReference type="OrthoDB" id="10278830at2759"/>
<sequence>SLRARNASEETPLLVASKYGRVRTIRLLLLLEEKLLRYTRETDEHPLVDDLDNCGRNALHLCPDPEGIRILLGAGCDVFKIDDLQRLPIAWAQRRGADPEVMELLGDAMEKRHRHSHRRQI</sequence>
<organism evidence="1 2">
    <name type="scientific">Perkinsus chesapeaki</name>
    <name type="common">Clam parasite</name>
    <name type="synonym">Perkinsus andrewsi</name>
    <dbReference type="NCBI Taxonomy" id="330153"/>
    <lineage>
        <taxon>Eukaryota</taxon>
        <taxon>Sar</taxon>
        <taxon>Alveolata</taxon>
        <taxon>Perkinsozoa</taxon>
        <taxon>Perkinsea</taxon>
        <taxon>Perkinsida</taxon>
        <taxon>Perkinsidae</taxon>
        <taxon>Perkinsus</taxon>
    </lineage>
</organism>
<gene>
    <name evidence="1" type="ORF">FOL47_004944</name>
</gene>
<dbReference type="SUPFAM" id="SSF48403">
    <property type="entry name" value="Ankyrin repeat"/>
    <property type="match status" value="1"/>
</dbReference>
<evidence type="ECO:0000313" key="2">
    <source>
        <dbReference type="Proteomes" id="UP000591131"/>
    </source>
</evidence>
<feature type="non-terminal residue" evidence="1">
    <location>
        <position position="121"/>
    </location>
</feature>
<dbReference type="Proteomes" id="UP000591131">
    <property type="component" value="Unassembled WGS sequence"/>
</dbReference>
<protein>
    <submittedName>
        <fullName evidence="1">Uncharacterized protein</fullName>
    </submittedName>
</protein>
<evidence type="ECO:0000313" key="1">
    <source>
        <dbReference type="EMBL" id="KAF4647181.1"/>
    </source>
</evidence>
<comment type="caution">
    <text evidence="1">The sequence shown here is derived from an EMBL/GenBank/DDBJ whole genome shotgun (WGS) entry which is preliminary data.</text>
</comment>
<dbReference type="Gene3D" id="1.25.40.20">
    <property type="entry name" value="Ankyrin repeat-containing domain"/>
    <property type="match status" value="1"/>
</dbReference>
<keyword evidence="2" id="KW-1185">Reference proteome</keyword>
<reference evidence="1 2" key="1">
    <citation type="submission" date="2020-04" db="EMBL/GenBank/DDBJ databases">
        <title>Perkinsus chesapeaki whole genome sequence.</title>
        <authorList>
            <person name="Bogema D.R."/>
        </authorList>
    </citation>
    <scope>NUCLEOTIDE SEQUENCE [LARGE SCALE GENOMIC DNA]</scope>
    <source>
        <strain evidence="1">ATCC PRA-425</strain>
    </source>
</reference>
<accession>A0A7J6KKT9</accession>
<dbReference type="AlphaFoldDB" id="A0A7J6KKT9"/>
<name>A0A7J6KKT9_PERCH</name>
<feature type="non-terminal residue" evidence="1">
    <location>
        <position position="1"/>
    </location>
</feature>